<evidence type="ECO:0000313" key="3">
    <source>
        <dbReference type="Proteomes" id="UP001597483"/>
    </source>
</evidence>
<dbReference type="EMBL" id="JBHUKS010000049">
    <property type="protein sequence ID" value="MFD2474952.1"/>
    <property type="molecule type" value="Genomic_DNA"/>
</dbReference>
<organism evidence="2 3">
    <name type="scientific">Amycolatopsis silviterrae</name>
    <dbReference type="NCBI Taxonomy" id="1656914"/>
    <lineage>
        <taxon>Bacteria</taxon>
        <taxon>Bacillati</taxon>
        <taxon>Actinomycetota</taxon>
        <taxon>Actinomycetes</taxon>
        <taxon>Pseudonocardiales</taxon>
        <taxon>Pseudonocardiaceae</taxon>
        <taxon>Amycolatopsis</taxon>
    </lineage>
</organism>
<reference evidence="3" key="1">
    <citation type="journal article" date="2019" name="Int. J. Syst. Evol. Microbiol.">
        <title>The Global Catalogue of Microorganisms (GCM) 10K type strain sequencing project: providing services to taxonomists for standard genome sequencing and annotation.</title>
        <authorList>
            <consortium name="The Broad Institute Genomics Platform"/>
            <consortium name="The Broad Institute Genome Sequencing Center for Infectious Disease"/>
            <person name="Wu L."/>
            <person name="Ma J."/>
        </authorList>
    </citation>
    <scope>NUCLEOTIDE SEQUENCE [LARGE SCALE GENOMIC DNA]</scope>
    <source>
        <strain evidence="3">CGMCC 4.7641</strain>
    </source>
</reference>
<comment type="caution">
    <text evidence="2">The sequence shown here is derived from an EMBL/GenBank/DDBJ whole genome shotgun (WGS) entry which is preliminary data.</text>
</comment>
<name>A0ABW5HP85_9PSEU</name>
<feature type="domain" description="Transposase DDE" evidence="1">
    <location>
        <begin position="16"/>
        <end position="150"/>
    </location>
</feature>
<keyword evidence="3" id="KW-1185">Reference proteome</keyword>
<sequence>NPGEATTARLIARRFRVQTRTEQGELFPAWRYHAIFTNTRLHTVAAEKQHRLRAGTIEQVFADLNDSALAHFPSGQFHANQAWLTLAALTHNLLRTLGALASAVHARARTATIRRQLITVPARITRTARRLTLRLPRHWPWRDSWHGLFTATAQPPPAF</sequence>
<proteinExistence type="predicted"/>
<dbReference type="Proteomes" id="UP001597483">
    <property type="component" value="Unassembled WGS sequence"/>
</dbReference>
<accession>A0ABW5HP85</accession>
<feature type="non-terminal residue" evidence="2">
    <location>
        <position position="1"/>
    </location>
</feature>
<protein>
    <submittedName>
        <fullName evidence="2">Transposase</fullName>
    </submittedName>
</protein>
<dbReference type="RefSeq" id="WP_378314614.1">
    <property type="nucleotide sequence ID" value="NZ_JBHUKS010000049.1"/>
</dbReference>
<gene>
    <name evidence="2" type="ORF">ACFSVL_46605</name>
</gene>
<dbReference type="Pfam" id="PF13701">
    <property type="entry name" value="DDE_Tnp_1_4"/>
    <property type="match status" value="1"/>
</dbReference>
<evidence type="ECO:0000259" key="1">
    <source>
        <dbReference type="Pfam" id="PF13701"/>
    </source>
</evidence>
<dbReference type="InterPro" id="IPR025668">
    <property type="entry name" value="Tnp_DDE_dom"/>
</dbReference>
<evidence type="ECO:0000313" key="2">
    <source>
        <dbReference type="EMBL" id="MFD2474952.1"/>
    </source>
</evidence>